<evidence type="ECO:0000313" key="1">
    <source>
        <dbReference type="EMBL" id="CAD7426810.1"/>
    </source>
</evidence>
<sequence>MLICYWGLGALGWELRGLHCYKFFSIQHSWEKAAELCRRWRALSVRSTLELHPTAPLFPHRLGELLMSGSVVTRFSATDSEVPGSISGTHRLFCEAASLVRRQTRPSNK</sequence>
<dbReference type="AlphaFoldDB" id="A0A7R9E3W5"/>
<protein>
    <submittedName>
        <fullName evidence="1">Uncharacterized protein</fullName>
    </submittedName>
</protein>
<dbReference type="EMBL" id="OB793281">
    <property type="protein sequence ID" value="CAD7426810.1"/>
    <property type="molecule type" value="Genomic_DNA"/>
</dbReference>
<reference evidence="1" key="1">
    <citation type="submission" date="2020-11" db="EMBL/GenBank/DDBJ databases">
        <authorList>
            <person name="Tran Van P."/>
        </authorList>
    </citation>
    <scope>NUCLEOTIDE SEQUENCE</scope>
</reference>
<organism evidence="1">
    <name type="scientific">Timema monikensis</name>
    <dbReference type="NCBI Taxonomy" id="170555"/>
    <lineage>
        <taxon>Eukaryota</taxon>
        <taxon>Metazoa</taxon>
        <taxon>Ecdysozoa</taxon>
        <taxon>Arthropoda</taxon>
        <taxon>Hexapoda</taxon>
        <taxon>Insecta</taxon>
        <taxon>Pterygota</taxon>
        <taxon>Neoptera</taxon>
        <taxon>Polyneoptera</taxon>
        <taxon>Phasmatodea</taxon>
        <taxon>Timematodea</taxon>
        <taxon>Timematoidea</taxon>
        <taxon>Timematidae</taxon>
        <taxon>Timema</taxon>
    </lineage>
</organism>
<name>A0A7R9E3W5_9NEOP</name>
<dbReference type="SUPFAM" id="SSF56436">
    <property type="entry name" value="C-type lectin-like"/>
    <property type="match status" value="1"/>
</dbReference>
<dbReference type="InterPro" id="IPR016187">
    <property type="entry name" value="CTDL_fold"/>
</dbReference>
<proteinExistence type="predicted"/>
<accession>A0A7R9E3W5</accession>
<gene>
    <name evidence="1" type="ORF">TMSB3V08_LOCUS3681</name>
</gene>